<keyword evidence="2" id="KW-0067">ATP-binding</keyword>
<dbReference type="AlphaFoldDB" id="A0AAD6SA30"/>
<dbReference type="PANTHER" id="PTHR24346">
    <property type="entry name" value="MAP/MICROTUBULE AFFINITY-REGULATING KINASE"/>
    <property type="match status" value="1"/>
</dbReference>
<dbReference type="InterPro" id="IPR000719">
    <property type="entry name" value="Prot_kinase_dom"/>
</dbReference>
<dbReference type="GO" id="GO:0004674">
    <property type="term" value="F:protein serine/threonine kinase activity"/>
    <property type="evidence" value="ECO:0007669"/>
    <property type="project" value="TreeGrafter"/>
</dbReference>
<sequence>MKASGFRKPLRSKLGCDHLEYTRLVYDERDWMRYQPFLEERGYMLRPRYRPDWVPQMLTPGKIPLECEDAISSKVRFGGPVLDATRISDGAQVVLKMVRTGSMEVHISELLARHPGAKKHAMTVLEIIPMPDDIKRSFLVMPRMRVCNRKPDFRTVREFAEFLQQVLEGLVFLHSQNIAHRDICPNNIVVDASPMIPGGFHFVKENTSDGVHPLKASNPDDPTSPSIKTRTEAGPLNYYLIDFGLSTWYPSFETRALVTGYFGQRAKRIPELSRTIPYDAFKVDMRLLGEMLRKDFLRRYNGLDFVIPLTRRLLRDSPARRPDAAKALAQFLRLVGQVSEEQLNQPIKRSSRRQRRKFSLFVRGLALI</sequence>
<dbReference type="InterPro" id="IPR011009">
    <property type="entry name" value="Kinase-like_dom_sf"/>
</dbReference>
<evidence type="ECO:0000256" key="2">
    <source>
        <dbReference type="ARBA" id="ARBA00022840"/>
    </source>
</evidence>
<keyword evidence="4" id="KW-0418">Kinase</keyword>
<dbReference type="GO" id="GO:0005737">
    <property type="term" value="C:cytoplasm"/>
    <property type="evidence" value="ECO:0007669"/>
    <property type="project" value="TreeGrafter"/>
</dbReference>
<keyword evidence="1" id="KW-0547">Nucleotide-binding</keyword>
<dbReference type="GO" id="GO:0005524">
    <property type="term" value="F:ATP binding"/>
    <property type="evidence" value="ECO:0007669"/>
    <property type="project" value="UniProtKB-KW"/>
</dbReference>
<evidence type="ECO:0000256" key="1">
    <source>
        <dbReference type="ARBA" id="ARBA00022741"/>
    </source>
</evidence>
<dbReference type="EMBL" id="JARJCM010000179">
    <property type="protein sequence ID" value="KAJ7023878.1"/>
    <property type="molecule type" value="Genomic_DNA"/>
</dbReference>
<dbReference type="Pfam" id="PF00069">
    <property type="entry name" value="Pkinase"/>
    <property type="match status" value="1"/>
</dbReference>
<dbReference type="SMART" id="SM00220">
    <property type="entry name" value="S_TKc"/>
    <property type="match status" value="1"/>
</dbReference>
<name>A0AAD6SA30_9AGAR</name>
<accession>A0AAD6SA30</accession>
<dbReference type="PANTHER" id="PTHR24346:SF75">
    <property type="entry name" value="AURORA KINASE"/>
    <property type="match status" value="1"/>
</dbReference>
<evidence type="ECO:0000259" key="3">
    <source>
        <dbReference type="PROSITE" id="PS50011"/>
    </source>
</evidence>
<keyword evidence="5" id="KW-1185">Reference proteome</keyword>
<comment type="caution">
    <text evidence="4">The sequence shown here is derived from an EMBL/GenBank/DDBJ whole genome shotgun (WGS) entry which is preliminary data.</text>
</comment>
<protein>
    <submittedName>
        <fullName evidence="4">Kinase-like domain-containing protein</fullName>
    </submittedName>
</protein>
<gene>
    <name evidence="4" type="ORF">C8F04DRAFT_969627</name>
</gene>
<dbReference type="GO" id="GO:0035556">
    <property type="term" value="P:intracellular signal transduction"/>
    <property type="evidence" value="ECO:0007669"/>
    <property type="project" value="TreeGrafter"/>
</dbReference>
<feature type="domain" description="Protein kinase" evidence="3">
    <location>
        <begin position="1"/>
        <end position="362"/>
    </location>
</feature>
<dbReference type="PROSITE" id="PS50011">
    <property type="entry name" value="PROTEIN_KINASE_DOM"/>
    <property type="match status" value="1"/>
</dbReference>
<proteinExistence type="predicted"/>
<dbReference type="Proteomes" id="UP001218188">
    <property type="component" value="Unassembled WGS sequence"/>
</dbReference>
<organism evidence="4 5">
    <name type="scientific">Mycena alexandri</name>
    <dbReference type="NCBI Taxonomy" id="1745969"/>
    <lineage>
        <taxon>Eukaryota</taxon>
        <taxon>Fungi</taxon>
        <taxon>Dikarya</taxon>
        <taxon>Basidiomycota</taxon>
        <taxon>Agaricomycotina</taxon>
        <taxon>Agaricomycetes</taxon>
        <taxon>Agaricomycetidae</taxon>
        <taxon>Agaricales</taxon>
        <taxon>Marasmiineae</taxon>
        <taxon>Mycenaceae</taxon>
        <taxon>Mycena</taxon>
    </lineage>
</organism>
<dbReference type="Gene3D" id="1.10.510.10">
    <property type="entry name" value="Transferase(Phosphotransferase) domain 1"/>
    <property type="match status" value="1"/>
</dbReference>
<reference evidence="4" key="1">
    <citation type="submission" date="2023-03" db="EMBL/GenBank/DDBJ databases">
        <title>Massive genome expansion in bonnet fungi (Mycena s.s.) driven by repeated elements and novel gene families across ecological guilds.</title>
        <authorList>
            <consortium name="Lawrence Berkeley National Laboratory"/>
            <person name="Harder C.B."/>
            <person name="Miyauchi S."/>
            <person name="Viragh M."/>
            <person name="Kuo A."/>
            <person name="Thoen E."/>
            <person name="Andreopoulos B."/>
            <person name="Lu D."/>
            <person name="Skrede I."/>
            <person name="Drula E."/>
            <person name="Henrissat B."/>
            <person name="Morin E."/>
            <person name="Kohler A."/>
            <person name="Barry K."/>
            <person name="LaButti K."/>
            <person name="Morin E."/>
            <person name="Salamov A."/>
            <person name="Lipzen A."/>
            <person name="Mereny Z."/>
            <person name="Hegedus B."/>
            <person name="Baldrian P."/>
            <person name="Stursova M."/>
            <person name="Weitz H."/>
            <person name="Taylor A."/>
            <person name="Grigoriev I.V."/>
            <person name="Nagy L.G."/>
            <person name="Martin F."/>
            <person name="Kauserud H."/>
        </authorList>
    </citation>
    <scope>NUCLEOTIDE SEQUENCE</scope>
    <source>
        <strain evidence="4">CBHHK200</strain>
    </source>
</reference>
<keyword evidence="4" id="KW-0808">Transferase</keyword>
<evidence type="ECO:0000313" key="4">
    <source>
        <dbReference type="EMBL" id="KAJ7023878.1"/>
    </source>
</evidence>
<evidence type="ECO:0000313" key="5">
    <source>
        <dbReference type="Proteomes" id="UP001218188"/>
    </source>
</evidence>
<dbReference type="SUPFAM" id="SSF56112">
    <property type="entry name" value="Protein kinase-like (PK-like)"/>
    <property type="match status" value="1"/>
</dbReference>